<keyword evidence="2" id="KW-0812">Transmembrane</keyword>
<dbReference type="PANTHER" id="PTHR37813:SF1">
    <property type="entry name" value="FELS-2 PROPHAGE PROTEIN"/>
    <property type="match status" value="1"/>
</dbReference>
<dbReference type="PANTHER" id="PTHR37813">
    <property type="entry name" value="FELS-2 PROPHAGE PROTEIN"/>
    <property type="match status" value="1"/>
</dbReference>
<evidence type="ECO:0000256" key="2">
    <source>
        <dbReference type="SAM" id="Phobius"/>
    </source>
</evidence>
<feature type="transmembrane region" description="Helical" evidence="2">
    <location>
        <begin position="452"/>
        <end position="479"/>
    </location>
</feature>
<dbReference type="RefSeq" id="WP_155620701.1">
    <property type="nucleotide sequence ID" value="NZ_WNZZ01000017.1"/>
</dbReference>
<evidence type="ECO:0000256" key="1">
    <source>
        <dbReference type="ARBA" id="ARBA00022612"/>
    </source>
</evidence>
<name>A0A6N8F2R2_PAEMA</name>
<protein>
    <submittedName>
        <fullName evidence="4">Phage tail tape measure protein</fullName>
    </submittedName>
</protein>
<gene>
    <name evidence="4" type="ORF">GNQ08_20600</name>
</gene>
<dbReference type="InterPro" id="IPR010090">
    <property type="entry name" value="Phage_tape_meas"/>
</dbReference>
<reference evidence="4 5" key="1">
    <citation type="submission" date="2019-11" db="EMBL/GenBank/DDBJ databases">
        <title>Draft genome sequences of five Paenibacillus species of dairy origin.</title>
        <authorList>
            <person name="Olajide A.M."/>
            <person name="Chen S."/>
            <person name="Lapointe G."/>
        </authorList>
    </citation>
    <scope>NUCLEOTIDE SEQUENCE [LARGE SCALE GENOMIC DNA]</scope>
    <source>
        <strain evidence="4 5">3CT49</strain>
    </source>
</reference>
<dbReference type="NCBIfam" id="TIGR01760">
    <property type="entry name" value="tape_meas_TP901"/>
    <property type="match status" value="1"/>
</dbReference>
<proteinExistence type="predicted"/>
<dbReference type="Gene3D" id="1.20.120.20">
    <property type="entry name" value="Apolipoprotein"/>
    <property type="match status" value="1"/>
</dbReference>
<comment type="caution">
    <text evidence="4">The sequence shown here is derived from an EMBL/GenBank/DDBJ whole genome shotgun (WGS) entry which is preliminary data.</text>
</comment>
<keyword evidence="2" id="KW-0472">Membrane</keyword>
<feature type="domain" description="Phage tail tape measure protein" evidence="3">
    <location>
        <begin position="86"/>
        <end position="281"/>
    </location>
</feature>
<evidence type="ECO:0000313" key="4">
    <source>
        <dbReference type="EMBL" id="MUG24772.1"/>
    </source>
</evidence>
<accession>A0A6N8F2R2</accession>
<organism evidence="4 5">
    <name type="scientific">Paenibacillus macerans</name>
    <name type="common">Bacillus macerans</name>
    <dbReference type="NCBI Taxonomy" id="44252"/>
    <lineage>
        <taxon>Bacteria</taxon>
        <taxon>Bacillati</taxon>
        <taxon>Bacillota</taxon>
        <taxon>Bacilli</taxon>
        <taxon>Bacillales</taxon>
        <taxon>Paenibacillaceae</taxon>
        <taxon>Paenibacillus</taxon>
    </lineage>
</organism>
<keyword evidence="1" id="KW-1188">Viral release from host cell</keyword>
<sequence>MGVIGNLMFAVGFKANTKPLQDAEKKIGSLKLGVIGLGAAIGGLAVASVAAASEFEKSMSQVQMATGQTAEQMEATKEVAKNLYSQNFGEDWADLGSSIAAVQQVTGQAGDALEDTTRSALLLRDSFGYEINESIKSVDTMMRQFGITSEQAYDLLAQGTQKGLNKSDELLDSANEYANQFAALGFSAEDMFDVFAAGSAEGVFQLDKVGDAVKEFNIRAKDGSKSSIEAFEMLGLNADTMMHTFAKGGPEAKAAFSQILQMISDIEDPVQKNQIGVALLGTQFEDLEASVVAGMGRATSQFKSTGEALAELNKVKFDKPGEAFAMFGRQLETGILIPIGQKILPYLTMLGQWFADHKPQIEAFGAMLADKIGGAIDGIVAAVQAALPTLQEIWNTISSVATSFTQWDGALPTVVGLTAAFVSYKAAILAVNTAQKLQSMWAARAAIKQAALNLVMSLNPIGLVVAAIAGLVAAFVVAYNKSETFRNIVNGVWESIKKAFSATMSFFTDTVPAVFGKIINFIKTWGPKFLIAITGPVGWAVALIVKHWDQIKAWTIAVFTAIKTWLVSTWESIRSAISNAVTGIWTWIVSTWSRISETQATIVNGIRDFLTNIWNNIVNNISNSVTSIKTKITNIWDQITGFLKGINLFEIGKNIIDGLINGISSMATAVVDKVKNIGSSIVDMAKGVLDIHSPSRVMFDVGFNTGEGLAQGIEGMQGRVAAASADMTEEIVPQASPTAAPARALAPARVPGAAGAGGRVEISVKIDLRADASDANVATNIGQEVDRRVQAAIEQAFRRLGLPMPEVSM</sequence>
<dbReference type="EMBL" id="WNZZ01000017">
    <property type="protein sequence ID" value="MUG24772.1"/>
    <property type="molecule type" value="Genomic_DNA"/>
</dbReference>
<evidence type="ECO:0000259" key="3">
    <source>
        <dbReference type="Pfam" id="PF10145"/>
    </source>
</evidence>
<dbReference type="Pfam" id="PF10145">
    <property type="entry name" value="PhageMin_Tail"/>
    <property type="match status" value="1"/>
</dbReference>
<feature type="transmembrane region" description="Helical" evidence="2">
    <location>
        <begin position="409"/>
        <end position="431"/>
    </location>
</feature>
<dbReference type="Proteomes" id="UP000442469">
    <property type="component" value="Unassembled WGS sequence"/>
</dbReference>
<dbReference type="AlphaFoldDB" id="A0A6N8F2R2"/>
<keyword evidence="2" id="KW-1133">Transmembrane helix</keyword>
<evidence type="ECO:0000313" key="5">
    <source>
        <dbReference type="Proteomes" id="UP000442469"/>
    </source>
</evidence>